<dbReference type="InterPro" id="IPR001128">
    <property type="entry name" value="Cyt_P450"/>
</dbReference>
<reference evidence="7" key="1">
    <citation type="submission" date="2018-04" db="EMBL/GenBank/DDBJ databases">
        <title>WGS assembly of Panicum hallii.</title>
        <authorList>
            <person name="Lovell J."/>
            <person name="Jenkins J."/>
            <person name="Lowry D."/>
            <person name="Mamidi S."/>
            <person name="Sreedasyam A."/>
            <person name="Weng X."/>
            <person name="Barry K."/>
            <person name="Bonette J."/>
            <person name="Campitelli B."/>
            <person name="Daum C."/>
            <person name="Gordon S."/>
            <person name="Gould B."/>
            <person name="Lipzen A."/>
            <person name="Macqueen A."/>
            <person name="Palacio-Mejia J."/>
            <person name="Plott C."/>
            <person name="Shakirov E."/>
            <person name="Shu S."/>
            <person name="Yoshinaga Y."/>
            <person name="Zane M."/>
            <person name="Rokhsar D."/>
            <person name="Grimwood J."/>
            <person name="Schmutz J."/>
            <person name="Juenger T."/>
        </authorList>
    </citation>
    <scope>NUCLEOTIDE SEQUENCE [LARGE SCALE GENOMIC DNA]</scope>
    <source>
        <strain evidence="7">FIL2</strain>
    </source>
</reference>
<dbReference type="PANTHER" id="PTHR24298">
    <property type="entry name" value="FLAVONOID 3'-MONOOXYGENASE-RELATED"/>
    <property type="match status" value="1"/>
</dbReference>
<name>A0A2T8IEY6_9POAL</name>
<evidence type="ECO:0008006" key="8">
    <source>
        <dbReference type="Google" id="ProtNLM"/>
    </source>
</evidence>
<protein>
    <recommendedName>
        <fullName evidence="8">Cytochrome P450</fullName>
    </recommendedName>
</protein>
<dbReference type="EMBL" id="CM008051">
    <property type="protein sequence ID" value="PVH36252.1"/>
    <property type="molecule type" value="Genomic_DNA"/>
</dbReference>
<comment type="subcellular location">
    <subcellularLocation>
        <location evidence="1">Membrane</location>
        <topology evidence="1">Single-pass membrane protein</topology>
    </subcellularLocation>
</comment>
<sequence>MQDALIFFLLPLTLLLVHIVSRLRLRHAPTRKAAYARLAAARSALLRMLHTLGLGQPDVYVTDRFATHRLLVRGAAAGGAFSDRPPSIVPSAVLSRRRHYNINSAPYGPLWRAVRRNLTSEILHPSRLHRYGPARRRALGGLVADLDRQRASGGVVLAVESLREAKFGLLAAMCFGGGVDAGLVRAMADTQDDLVQFFLGLRVFATLPAVTGLIYRNRWRKLVELRRLRRQQRRLTDGELVGLCSEFLGASTEPADAALQWIMANLVKRSDVQRALRKEIDAAVGADADEVGEEVLGRLEYLNAVIMEGLRLHPTVPMVLRQVMAEDHVVLDGRRLPAGTAVHFPLARLARDKTAWADPREFRPERFLAGGEGEGEGVNLVAAGAARGRSG</sequence>
<keyword evidence="2 6" id="KW-0812">Transmembrane</keyword>
<dbReference type="Proteomes" id="UP000243499">
    <property type="component" value="Chromosome 6"/>
</dbReference>
<dbReference type="Pfam" id="PF00067">
    <property type="entry name" value="p450"/>
    <property type="match status" value="1"/>
</dbReference>
<evidence type="ECO:0000313" key="7">
    <source>
        <dbReference type="EMBL" id="PVH36252.1"/>
    </source>
</evidence>
<feature type="transmembrane region" description="Helical" evidence="6">
    <location>
        <begin position="194"/>
        <end position="215"/>
    </location>
</feature>
<keyword evidence="5 6" id="KW-0472">Membrane</keyword>
<dbReference type="SUPFAM" id="SSF48264">
    <property type="entry name" value="Cytochrome P450"/>
    <property type="match status" value="1"/>
</dbReference>
<dbReference type="Gene3D" id="1.10.630.10">
    <property type="entry name" value="Cytochrome P450"/>
    <property type="match status" value="1"/>
</dbReference>
<evidence type="ECO:0000256" key="1">
    <source>
        <dbReference type="ARBA" id="ARBA00004167"/>
    </source>
</evidence>
<dbReference type="InterPro" id="IPR051103">
    <property type="entry name" value="Plant_metabolite_P450s"/>
</dbReference>
<dbReference type="PRINTS" id="PR00463">
    <property type="entry name" value="EP450I"/>
</dbReference>
<dbReference type="InterPro" id="IPR036396">
    <property type="entry name" value="Cyt_P450_sf"/>
</dbReference>
<dbReference type="GO" id="GO:0020037">
    <property type="term" value="F:heme binding"/>
    <property type="evidence" value="ECO:0007669"/>
    <property type="project" value="InterPro"/>
</dbReference>
<evidence type="ECO:0000256" key="3">
    <source>
        <dbReference type="ARBA" id="ARBA00022723"/>
    </source>
</evidence>
<dbReference type="GO" id="GO:0016709">
    <property type="term" value="F:oxidoreductase activity, acting on paired donors, with incorporation or reduction of molecular oxygen, NAD(P)H as one donor, and incorporation of one atom of oxygen"/>
    <property type="evidence" value="ECO:0007669"/>
    <property type="project" value="TreeGrafter"/>
</dbReference>
<dbReference type="PANTHER" id="PTHR24298:SF823">
    <property type="entry name" value="CYTOCHROME P450 SUPERFAMILY PROTEIN-RELATED"/>
    <property type="match status" value="1"/>
</dbReference>
<organism evidence="7">
    <name type="scientific">Panicum hallii</name>
    <dbReference type="NCBI Taxonomy" id="206008"/>
    <lineage>
        <taxon>Eukaryota</taxon>
        <taxon>Viridiplantae</taxon>
        <taxon>Streptophyta</taxon>
        <taxon>Embryophyta</taxon>
        <taxon>Tracheophyta</taxon>
        <taxon>Spermatophyta</taxon>
        <taxon>Magnoliopsida</taxon>
        <taxon>Liliopsida</taxon>
        <taxon>Poales</taxon>
        <taxon>Poaceae</taxon>
        <taxon>PACMAD clade</taxon>
        <taxon>Panicoideae</taxon>
        <taxon>Panicodae</taxon>
        <taxon>Paniceae</taxon>
        <taxon>Panicinae</taxon>
        <taxon>Panicum</taxon>
        <taxon>Panicum sect. Panicum</taxon>
    </lineage>
</organism>
<evidence type="ECO:0000256" key="6">
    <source>
        <dbReference type="SAM" id="Phobius"/>
    </source>
</evidence>
<dbReference type="GO" id="GO:0016020">
    <property type="term" value="C:membrane"/>
    <property type="evidence" value="ECO:0007669"/>
    <property type="project" value="UniProtKB-SubCell"/>
</dbReference>
<proteinExistence type="predicted"/>
<dbReference type="GO" id="GO:0005506">
    <property type="term" value="F:iron ion binding"/>
    <property type="evidence" value="ECO:0007669"/>
    <property type="project" value="InterPro"/>
</dbReference>
<feature type="transmembrane region" description="Helical" evidence="6">
    <location>
        <begin position="6"/>
        <end position="25"/>
    </location>
</feature>
<keyword evidence="3" id="KW-0479">Metal-binding</keyword>
<evidence type="ECO:0000256" key="5">
    <source>
        <dbReference type="ARBA" id="ARBA00023136"/>
    </source>
</evidence>
<dbReference type="AlphaFoldDB" id="A0A2T8IEY6"/>
<dbReference type="InterPro" id="IPR002401">
    <property type="entry name" value="Cyt_P450_E_grp-I"/>
</dbReference>
<feature type="transmembrane region" description="Helical" evidence="6">
    <location>
        <begin position="167"/>
        <end position="188"/>
    </location>
</feature>
<evidence type="ECO:0000256" key="2">
    <source>
        <dbReference type="ARBA" id="ARBA00022692"/>
    </source>
</evidence>
<dbReference type="Gramene" id="PVH36252">
    <property type="protein sequence ID" value="PVH36252"/>
    <property type="gene ID" value="PAHAL_6G030400"/>
</dbReference>
<evidence type="ECO:0000256" key="4">
    <source>
        <dbReference type="ARBA" id="ARBA00022989"/>
    </source>
</evidence>
<keyword evidence="4 6" id="KW-1133">Transmembrane helix</keyword>
<accession>A0A2T8IEY6</accession>
<gene>
    <name evidence="7" type="ORF">PAHAL_6G030400</name>
</gene>